<name>A0A382HKE9_9ZZZZ</name>
<dbReference type="Gene3D" id="3.20.20.140">
    <property type="entry name" value="Metal-dependent hydrolases"/>
    <property type="match status" value="1"/>
</dbReference>
<proteinExistence type="predicted"/>
<feature type="non-terminal residue" evidence="1">
    <location>
        <position position="53"/>
    </location>
</feature>
<dbReference type="SUPFAM" id="SSF51556">
    <property type="entry name" value="Metallo-dependent hydrolases"/>
    <property type="match status" value="1"/>
</dbReference>
<evidence type="ECO:0000313" key="1">
    <source>
        <dbReference type="EMBL" id="SVB87669.1"/>
    </source>
</evidence>
<sequence>MIIDTHCHAGLLKYEPVKSLLYHMDQNGVDRAVLIQYAGNSDNTYLIDCLERH</sequence>
<organism evidence="1">
    <name type="scientific">marine metagenome</name>
    <dbReference type="NCBI Taxonomy" id="408172"/>
    <lineage>
        <taxon>unclassified sequences</taxon>
        <taxon>metagenomes</taxon>
        <taxon>ecological metagenomes</taxon>
    </lineage>
</organism>
<dbReference type="AlphaFoldDB" id="A0A382HKE9"/>
<protein>
    <recommendedName>
        <fullName evidence="2">Amidohydrolase-related domain-containing protein</fullName>
    </recommendedName>
</protein>
<dbReference type="EMBL" id="UINC01061759">
    <property type="protein sequence ID" value="SVB87669.1"/>
    <property type="molecule type" value="Genomic_DNA"/>
</dbReference>
<gene>
    <name evidence="1" type="ORF">METZ01_LOCUS240523</name>
</gene>
<reference evidence="1" key="1">
    <citation type="submission" date="2018-05" db="EMBL/GenBank/DDBJ databases">
        <authorList>
            <person name="Lanie J.A."/>
            <person name="Ng W.-L."/>
            <person name="Kazmierczak K.M."/>
            <person name="Andrzejewski T.M."/>
            <person name="Davidsen T.M."/>
            <person name="Wayne K.J."/>
            <person name="Tettelin H."/>
            <person name="Glass J.I."/>
            <person name="Rusch D."/>
            <person name="Podicherti R."/>
            <person name="Tsui H.-C.T."/>
            <person name="Winkler M.E."/>
        </authorList>
    </citation>
    <scope>NUCLEOTIDE SEQUENCE</scope>
</reference>
<evidence type="ECO:0008006" key="2">
    <source>
        <dbReference type="Google" id="ProtNLM"/>
    </source>
</evidence>
<dbReference type="InterPro" id="IPR032466">
    <property type="entry name" value="Metal_Hydrolase"/>
</dbReference>
<accession>A0A382HKE9</accession>